<proteinExistence type="inferred from homology"/>
<feature type="domain" description="D-isomer specific 2-hydroxyacid dehydrogenase NAD-binding" evidence="7">
    <location>
        <begin position="112"/>
        <end position="254"/>
    </location>
</feature>
<feature type="binding site" evidence="5">
    <location>
        <position position="257"/>
    </location>
    <ligand>
        <name>substrate</name>
    </ligand>
</feature>
<dbReference type="GO" id="GO:0051287">
    <property type="term" value="F:NAD binding"/>
    <property type="evidence" value="ECO:0007669"/>
    <property type="project" value="InterPro"/>
</dbReference>
<gene>
    <name evidence="5" type="primary">pdxB</name>
    <name evidence="9" type="ORF">FE810_13075</name>
</gene>
<sequence length="378" mass="42127">MNIYFDENIPFANDFFAGFGNLKPFSGRDVTASEIADADVLLVRSITRVDESLLKENRRIQFVGTATIGVDHIDTDYLLNRNISFTSAPGCNAVSVGEYVISALLVICQRLQANLADFTVGIVGAGNTGSAVANKLAALKIPFKLFDPLLADSDPRDFCDFSQILECDAISLHVPLTQSGEHPTFHLFDENALKKLSPEQILINACRGEVIDNKVLLAQKLAGEGPQLVLDVWENEPEVLVELIEYCQIATAHIAGYSLEGKSRGTEMLYQALCQLTGLEPKLELRQFMPAGEFIVRMEQTPIASEQARMEEIYRRVFQVYDVRRDDQIFRQQLLKQGFDSIRKNYPVRREFSALEISAGDSLVPNMLEALGFSIQKP</sequence>
<dbReference type="GO" id="GO:0008615">
    <property type="term" value="P:pyridoxine biosynthetic process"/>
    <property type="evidence" value="ECO:0007669"/>
    <property type="project" value="UniProtKB-UniRule"/>
</dbReference>
<dbReference type="Pfam" id="PF02826">
    <property type="entry name" value="2-Hacid_dh_C"/>
    <property type="match status" value="1"/>
</dbReference>
<dbReference type="InterPro" id="IPR050223">
    <property type="entry name" value="D-isomer_2-hydroxyacid_DH"/>
</dbReference>
<dbReference type="InterPro" id="IPR006140">
    <property type="entry name" value="D-isomer_DH_NAD-bd"/>
</dbReference>
<evidence type="ECO:0000256" key="4">
    <source>
        <dbReference type="ARBA" id="ARBA00023096"/>
    </source>
</evidence>
<protein>
    <recommendedName>
        <fullName evidence="5">Erythronate-4-phosphate dehydrogenase</fullName>
        <ecNumber evidence="5">1.1.1.290</ecNumber>
    </recommendedName>
</protein>
<dbReference type="OrthoDB" id="9770208at2"/>
<dbReference type="Proteomes" id="UP000307790">
    <property type="component" value="Unassembled WGS sequence"/>
</dbReference>
<feature type="active site" evidence="5">
    <location>
        <position position="207"/>
    </location>
</feature>
<dbReference type="InterPro" id="IPR006139">
    <property type="entry name" value="D-isomer_2_OHA_DH_cat_dom"/>
</dbReference>
<dbReference type="InterPro" id="IPR020921">
    <property type="entry name" value="Erythronate-4-P_DHase"/>
</dbReference>
<evidence type="ECO:0000256" key="3">
    <source>
        <dbReference type="ARBA" id="ARBA00023027"/>
    </source>
</evidence>
<evidence type="ECO:0000256" key="2">
    <source>
        <dbReference type="ARBA" id="ARBA00023002"/>
    </source>
</evidence>
<dbReference type="InterPro" id="IPR036291">
    <property type="entry name" value="NAD(P)-bd_dom_sf"/>
</dbReference>
<comment type="subcellular location">
    <subcellularLocation>
        <location evidence="5">Cytoplasm</location>
    </subcellularLocation>
</comment>
<dbReference type="GO" id="GO:0046983">
    <property type="term" value="F:protein dimerization activity"/>
    <property type="evidence" value="ECO:0007669"/>
    <property type="project" value="InterPro"/>
</dbReference>
<feature type="binding site" evidence="5">
    <location>
        <position position="147"/>
    </location>
    <ligand>
        <name>NAD(+)</name>
        <dbReference type="ChEBI" id="CHEBI:57540"/>
    </ligand>
</feature>
<dbReference type="EMBL" id="VCBC01000012">
    <property type="protein sequence ID" value="TLU64223.1"/>
    <property type="molecule type" value="Genomic_DNA"/>
</dbReference>
<dbReference type="SUPFAM" id="SSF51735">
    <property type="entry name" value="NAD(P)-binding Rossmann-fold domains"/>
    <property type="match status" value="1"/>
</dbReference>
<comment type="subunit">
    <text evidence="5">Homodimer.</text>
</comment>
<feature type="binding site" evidence="5">
    <location>
        <position position="256"/>
    </location>
    <ligand>
        <name>NAD(+)</name>
        <dbReference type="ChEBI" id="CHEBI:57540"/>
    </ligand>
</feature>
<dbReference type="Pfam" id="PF00389">
    <property type="entry name" value="2-Hacid_dh"/>
    <property type="match status" value="1"/>
</dbReference>
<evidence type="ECO:0000259" key="6">
    <source>
        <dbReference type="Pfam" id="PF00389"/>
    </source>
</evidence>
<dbReference type="Pfam" id="PF11890">
    <property type="entry name" value="DUF3410"/>
    <property type="match status" value="1"/>
</dbReference>
<keyword evidence="3 5" id="KW-0520">NAD</keyword>
<keyword evidence="2 5" id="KW-0560">Oxidoreductase</keyword>
<dbReference type="UniPathway" id="UPA00244">
    <property type="reaction ID" value="UER00310"/>
</dbReference>
<reference evidence="9 10" key="1">
    <citation type="submission" date="2019-05" db="EMBL/GenBank/DDBJ databases">
        <title>Genome sequences of Thalassotalea litorea 1K03283.</title>
        <authorList>
            <person name="Zhang D."/>
        </authorList>
    </citation>
    <scope>NUCLEOTIDE SEQUENCE [LARGE SCALE GENOMIC DNA]</scope>
    <source>
        <strain evidence="9 10">MCCC 1K03283</strain>
    </source>
</reference>
<comment type="caution">
    <text evidence="5">Lacks conserved residue(s) required for the propagation of feature annotation.</text>
</comment>
<accession>A0A5R9IID4</accession>
<evidence type="ECO:0000256" key="1">
    <source>
        <dbReference type="ARBA" id="ARBA00022490"/>
    </source>
</evidence>
<keyword evidence="1 5" id="KW-0963">Cytoplasm</keyword>
<feature type="active site" evidence="5">
    <location>
        <position position="236"/>
    </location>
</feature>
<feature type="binding site" evidence="5">
    <location>
        <position position="45"/>
    </location>
    <ligand>
        <name>substrate</name>
    </ligand>
</feature>
<evidence type="ECO:0000259" key="8">
    <source>
        <dbReference type="Pfam" id="PF11890"/>
    </source>
</evidence>
<feature type="binding site" evidence="5">
    <location>
        <position position="67"/>
    </location>
    <ligand>
        <name>substrate</name>
    </ligand>
</feature>
<dbReference type="Gene3D" id="3.30.1370.170">
    <property type="match status" value="1"/>
</dbReference>
<keyword evidence="10" id="KW-1185">Reference proteome</keyword>
<feature type="domain" description="Erythronate-4-phosphate dehydrogenase dimerisation" evidence="8">
    <location>
        <begin position="308"/>
        <end position="372"/>
    </location>
</feature>
<comment type="catalytic activity">
    <reaction evidence="5">
        <text>4-phospho-D-erythronate + NAD(+) = (R)-3-hydroxy-2-oxo-4-phosphooxybutanoate + NADH + H(+)</text>
        <dbReference type="Rhea" id="RHEA:18829"/>
        <dbReference type="ChEBI" id="CHEBI:15378"/>
        <dbReference type="ChEBI" id="CHEBI:57540"/>
        <dbReference type="ChEBI" id="CHEBI:57945"/>
        <dbReference type="ChEBI" id="CHEBI:58538"/>
        <dbReference type="ChEBI" id="CHEBI:58766"/>
        <dbReference type="EC" id="1.1.1.290"/>
    </reaction>
</comment>
<organism evidence="9 10">
    <name type="scientific">Thalassotalea litorea</name>
    <dbReference type="NCBI Taxonomy" id="2020715"/>
    <lineage>
        <taxon>Bacteria</taxon>
        <taxon>Pseudomonadati</taxon>
        <taxon>Pseudomonadota</taxon>
        <taxon>Gammaproteobacteria</taxon>
        <taxon>Alteromonadales</taxon>
        <taxon>Colwelliaceae</taxon>
        <taxon>Thalassotalea</taxon>
    </lineage>
</organism>
<comment type="function">
    <text evidence="5">Catalyzes the oxidation of erythronate-4-phosphate to 3-hydroxy-2-oxo-4-phosphonooxybutanoate.</text>
</comment>
<dbReference type="InterPro" id="IPR024531">
    <property type="entry name" value="Erythronate-4-P_DHase_dimer"/>
</dbReference>
<feature type="binding site" evidence="5">
    <location>
        <position position="231"/>
    </location>
    <ligand>
        <name>NAD(+)</name>
        <dbReference type="ChEBI" id="CHEBI:57540"/>
    </ligand>
</feature>
<evidence type="ECO:0000313" key="10">
    <source>
        <dbReference type="Proteomes" id="UP000307790"/>
    </source>
</evidence>
<dbReference type="GO" id="GO:0016618">
    <property type="term" value="F:hydroxypyruvate reductase [NAD(P)H] activity"/>
    <property type="evidence" value="ECO:0007669"/>
    <property type="project" value="TreeGrafter"/>
</dbReference>
<evidence type="ECO:0000313" key="9">
    <source>
        <dbReference type="EMBL" id="TLU64223.1"/>
    </source>
</evidence>
<dbReference type="AlphaFoldDB" id="A0A5R9IID4"/>
<dbReference type="EC" id="1.1.1.290" evidence="5"/>
<evidence type="ECO:0000256" key="5">
    <source>
        <dbReference type="HAMAP-Rule" id="MF_01825"/>
    </source>
</evidence>
<dbReference type="RefSeq" id="WP_138320505.1">
    <property type="nucleotide sequence ID" value="NZ_VCBC01000012.1"/>
</dbReference>
<feature type="active site" description="Proton donor" evidence="5">
    <location>
        <position position="253"/>
    </location>
</feature>
<dbReference type="SUPFAM" id="SSF52283">
    <property type="entry name" value="Formate/glycerate dehydrogenase catalytic domain-like"/>
    <property type="match status" value="1"/>
</dbReference>
<name>A0A5R9IID4_9GAMM</name>
<comment type="pathway">
    <text evidence="5">Cofactor biosynthesis; pyridoxine 5'-phosphate biosynthesis; pyridoxine 5'-phosphate from D-erythrose 4-phosphate: step 2/5.</text>
</comment>
<feature type="domain" description="D-isomer specific 2-hydroxyacid dehydrogenase catalytic" evidence="6">
    <location>
        <begin position="25"/>
        <end position="275"/>
    </location>
</feature>
<dbReference type="Gene3D" id="3.40.50.720">
    <property type="entry name" value="NAD(P)-binding Rossmann-like Domain"/>
    <property type="match status" value="2"/>
</dbReference>
<dbReference type="PANTHER" id="PTHR10996">
    <property type="entry name" value="2-HYDROXYACID DEHYDROGENASE-RELATED"/>
    <property type="match status" value="1"/>
</dbReference>
<dbReference type="InterPro" id="IPR038251">
    <property type="entry name" value="PdxB_dimer_sf"/>
</dbReference>
<comment type="similarity">
    <text evidence="5">Belongs to the D-isomer specific 2-hydroxyacid dehydrogenase family. PdxB subfamily.</text>
</comment>
<dbReference type="GO" id="GO:0005829">
    <property type="term" value="C:cytosol"/>
    <property type="evidence" value="ECO:0007669"/>
    <property type="project" value="TreeGrafter"/>
</dbReference>
<dbReference type="CDD" id="cd12158">
    <property type="entry name" value="ErythrP_dh"/>
    <property type="match status" value="1"/>
</dbReference>
<dbReference type="GO" id="GO:0033711">
    <property type="term" value="F:4-phosphoerythronate dehydrogenase activity"/>
    <property type="evidence" value="ECO:0007669"/>
    <property type="project" value="UniProtKB-EC"/>
</dbReference>
<comment type="caution">
    <text evidence="9">The sequence shown here is derived from an EMBL/GenBank/DDBJ whole genome shotgun (WGS) entry which is preliminary data.</text>
</comment>
<dbReference type="PANTHER" id="PTHR10996:SF178">
    <property type="entry name" value="2-HYDROXYACID DEHYDROGENASE YGL185C-RELATED"/>
    <property type="match status" value="1"/>
</dbReference>
<keyword evidence="4 5" id="KW-0664">Pyridoxine biosynthesis</keyword>
<evidence type="ECO:0000259" key="7">
    <source>
        <dbReference type="Pfam" id="PF02826"/>
    </source>
</evidence>
<dbReference type="HAMAP" id="MF_01825">
    <property type="entry name" value="PdxB"/>
    <property type="match status" value="1"/>
</dbReference>
<dbReference type="GO" id="GO:0030267">
    <property type="term" value="F:glyoxylate reductase (NADPH) activity"/>
    <property type="evidence" value="ECO:0007669"/>
    <property type="project" value="TreeGrafter"/>
</dbReference>